<sequence length="48" mass="5458">MNAKVVLDVWFDVESMNENDVKSIIEDAIDSYHGCAHIYSVELTPDED</sequence>
<dbReference type="Proteomes" id="UP000026902">
    <property type="component" value="Segment"/>
</dbReference>
<proteinExistence type="predicted"/>
<evidence type="ECO:0000313" key="1">
    <source>
        <dbReference type="EMBL" id="AHZ09619.1"/>
    </source>
</evidence>
<keyword evidence="2" id="KW-1185">Reference proteome</keyword>
<organism evidence="1 2">
    <name type="scientific">Bacillus phage CAM003</name>
    <dbReference type="NCBI Taxonomy" id="1486657"/>
    <lineage>
        <taxon>Viruses</taxon>
        <taxon>Duplodnaviria</taxon>
        <taxon>Heunggongvirae</taxon>
        <taxon>Uroviricota</taxon>
        <taxon>Caudoviricetes</taxon>
        <taxon>Herelleviridae</taxon>
        <taxon>Bastillevirinae</taxon>
        <taxon>Bastillevirus</taxon>
        <taxon>Bastillevirus CAM003</taxon>
    </lineage>
</organism>
<evidence type="ECO:0000313" key="2">
    <source>
        <dbReference type="Proteomes" id="UP000026902"/>
    </source>
</evidence>
<dbReference type="KEGG" id="vg:19526485"/>
<accession>A0A024AZ84</accession>
<reference evidence="2" key="1">
    <citation type="submission" date="2014-09" db="EMBL/GenBank/DDBJ databases">
        <authorList>
            <person name="Sauder A.B."/>
            <person name="McKenzie Q.R."/>
            <person name="Temple L.M."/>
            <person name="Alexis B.K."/>
            <person name="Al-Atrache Z."/>
            <person name="Lewis L.O."/>
            <person name="Loesser-Casey K.E."/>
            <person name="Mitchell K.J."/>
        </authorList>
    </citation>
    <scope>NUCLEOTIDE SEQUENCE [LARGE SCALE GENOMIC DNA]</scope>
</reference>
<protein>
    <submittedName>
        <fullName evidence="1">Uncharacterized protein</fullName>
    </submittedName>
</protein>
<dbReference type="RefSeq" id="YP_009037085.1">
    <property type="nucleotide sequence ID" value="NC_024216.1"/>
</dbReference>
<name>A0A024AZ84_9CAUD</name>
<dbReference type="EMBL" id="KJ489397">
    <property type="protein sequence ID" value="AHZ09619.1"/>
    <property type="molecule type" value="Genomic_DNA"/>
</dbReference>
<dbReference type="GeneID" id="19526485"/>